<reference evidence="2 3" key="1">
    <citation type="submission" date="2016-10" db="EMBL/GenBank/DDBJ databases">
        <authorList>
            <person name="de Groot N.N."/>
        </authorList>
    </citation>
    <scope>NUCLEOTIDE SEQUENCE [LARGE SCALE GENOMIC DNA]</scope>
    <source>
        <strain evidence="2 3">CGMCC 1.12333</strain>
    </source>
</reference>
<dbReference type="PANTHER" id="PTHR43685:SF2">
    <property type="entry name" value="GLYCOSYLTRANSFERASE 2-LIKE DOMAIN-CONTAINING PROTEIN"/>
    <property type="match status" value="1"/>
</dbReference>
<dbReference type="AlphaFoldDB" id="A0A1I7HN67"/>
<gene>
    <name evidence="2" type="ORF">SAMN05216480_11041</name>
</gene>
<feature type="domain" description="Glycosyltransferase 2-like" evidence="1">
    <location>
        <begin position="1"/>
        <end position="154"/>
    </location>
</feature>
<keyword evidence="3" id="KW-1185">Reference proteome</keyword>
<evidence type="ECO:0000259" key="1">
    <source>
        <dbReference type="Pfam" id="PF00535"/>
    </source>
</evidence>
<proteinExistence type="predicted"/>
<dbReference type="GO" id="GO:0016740">
    <property type="term" value="F:transferase activity"/>
    <property type="evidence" value="ECO:0007669"/>
    <property type="project" value="UniProtKB-KW"/>
</dbReference>
<dbReference type="Proteomes" id="UP000199138">
    <property type="component" value="Unassembled WGS sequence"/>
</dbReference>
<protein>
    <submittedName>
        <fullName evidence="2">Glycosyl transferase family 2</fullName>
    </submittedName>
</protein>
<name>A0A1I7HN67_9FLAO</name>
<dbReference type="InterPro" id="IPR029044">
    <property type="entry name" value="Nucleotide-diphossugar_trans"/>
</dbReference>
<dbReference type="PANTHER" id="PTHR43685">
    <property type="entry name" value="GLYCOSYLTRANSFERASE"/>
    <property type="match status" value="1"/>
</dbReference>
<dbReference type="InterPro" id="IPR001173">
    <property type="entry name" value="Glyco_trans_2-like"/>
</dbReference>
<sequence>MYNREQIILDTLQSISAQTYSNWECIIVDDGSTDKTLEVLLQYQQKDARFRILKRPSVYTKGANACRNYGFEVAKGNFVNWFDSDDIMEPTFLEEKVNQFTSPVNAVVHRNRYSNYELTKFRESKFNFSGDLFYNYALESIEIQTCGFMWRKSYLKDFKLFDENIQRYQDNEFHIRMLAESSLNLIVLDKVLATVRSGDGHKSQISAKVNLSKDKLFDVFYYRYQCLFLAISKRMKLDDNFFRTISKKALWSFYAALQFEKDLKQRKVDFNRFKETISFVFKHGKLSLIDVIKSKVYIFKILFIK</sequence>
<dbReference type="InterPro" id="IPR050834">
    <property type="entry name" value="Glycosyltransf_2"/>
</dbReference>
<dbReference type="CDD" id="cd00761">
    <property type="entry name" value="Glyco_tranf_GTA_type"/>
    <property type="match status" value="1"/>
</dbReference>
<accession>A0A1I7HN67</accession>
<dbReference type="STRING" id="1224947.SAMN05216480_11041"/>
<dbReference type="SUPFAM" id="SSF53448">
    <property type="entry name" value="Nucleotide-diphospho-sugar transferases"/>
    <property type="match status" value="1"/>
</dbReference>
<dbReference type="EMBL" id="FPBK01000010">
    <property type="protein sequence ID" value="SFU61886.1"/>
    <property type="molecule type" value="Genomic_DNA"/>
</dbReference>
<evidence type="ECO:0000313" key="3">
    <source>
        <dbReference type="Proteomes" id="UP000199138"/>
    </source>
</evidence>
<organism evidence="2 3">
    <name type="scientific">Pustulibacterium marinum</name>
    <dbReference type="NCBI Taxonomy" id="1224947"/>
    <lineage>
        <taxon>Bacteria</taxon>
        <taxon>Pseudomonadati</taxon>
        <taxon>Bacteroidota</taxon>
        <taxon>Flavobacteriia</taxon>
        <taxon>Flavobacteriales</taxon>
        <taxon>Flavobacteriaceae</taxon>
        <taxon>Pustulibacterium</taxon>
    </lineage>
</organism>
<dbReference type="Gene3D" id="3.90.550.10">
    <property type="entry name" value="Spore Coat Polysaccharide Biosynthesis Protein SpsA, Chain A"/>
    <property type="match status" value="1"/>
</dbReference>
<dbReference type="Pfam" id="PF00535">
    <property type="entry name" value="Glycos_transf_2"/>
    <property type="match status" value="1"/>
</dbReference>
<keyword evidence="2" id="KW-0808">Transferase</keyword>
<evidence type="ECO:0000313" key="2">
    <source>
        <dbReference type="EMBL" id="SFU61886.1"/>
    </source>
</evidence>